<dbReference type="EMBL" id="MFKF01000147">
    <property type="protein sequence ID" value="OGG52286.1"/>
    <property type="molecule type" value="Genomic_DNA"/>
</dbReference>
<dbReference type="AlphaFoldDB" id="A0A1F6CSY8"/>
<evidence type="ECO:0000256" key="1">
    <source>
        <dbReference type="SAM" id="Phobius"/>
    </source>
</evidence>
<keyword evidence="1" id="KW-0472">Membrane</keyword>
<evidence type="ECO:0000313" key="4">
    <source>
        <dbReference type="Proteomes" id="UP000178606"/>
    </source>
</evidence>
<evidence type="ECO:0000259" key="2">
    <source>
        <dbReference type="Pfam" id="PF20580"/>
    </source>
</evidence>
<dbReference type="Pfam" id="PF20580">
    <property type="entry name" value="DUF6784"/>
    <property type="match status" value="1"/>
</dbReference>
<dbReference type="Proteomes" id="UP000178606">
    <property type="component" value="Unassembled WGS sequence"/>
</dbReference>
<reference evidence="3 4" key="1">
    <citation type="journal article" date="2016" name="Nat. Commun.">
        <title>Thousands of microbial genomes shed light on interconnected biogeochemical processes in an aquifer system.</title>
        <authorList>
            <person name="Anantharaman K."/>
            <person name="Brown C.T."/>
            <person name="Hug L.A."/>
            <person name="Sharon I."/>
            <person name="Castelle C.J."/>
            <person name="Probst A.J."/>
            <person name="Thomas B.C."/>
            <person name="Singh A."/>
            <person name="Wilkins M.J."/>
            <person name="Karaoz U."/>
            <person name="Brodie E.L."/>
            <person name="Williams K.H."/>
            <person name="Hubbard S.S."/>
            <person name="Banfield J.F."/>
        </authorList>
    </citation>
    <scope>NUCLEOTIDE SEQUENCE [LARGE SCALE GENOMIC DNA]</scope>
    <source>
        <strain evidence="4">RIFCSPLOWO2_12_FULL_64_10</strain>
    </source>
</reference>
<sequence length="215" mass="22922">MGPASAAGLGLTYTFFCDAKTFGITALAHIPRLGVAMDARRRRLLVPAVLLGGLIGAAAVVGYILHEGYHTVGSYNFGVVSFNGSSDGAVGIWRLTASRILQGTAGTDWYRVRALGAGAAFTGLLFYLRYRFPTFPVHPIGFTISASGVLSSSVSSILLVWLVKTLLLKFGGLDYYRRTAPLFLGMLMGYLAGVGLGVVVDVIWFNGDGHPLNDW</sequence>
<protein>
    <recommendedName>
        <fullName evidence="2">DUF6784 domain-containing protein</fullName>
    </recommendedName>
</protein>
<gene>
    <name evidence="3" type="ORF">A3F84_16490</name>
</gene>
<keyword evidence="1" id="KW-1133">Transmembrane helix</keyword>
<proteinExistence type="predicted"/>
<organism evidence="3 4">
    <name type="scientific">Handelsmanbacteria sp. (strain RIFCSPLOWO2_12_FULL_64_10)</name>
    <dbReference type="NCBI Taxonomy" id="1817868"/>
    <lineage>
        <taxon>Bacteria</taxon>
        <taxon>Candidatus Handelsmaniibacteriota</taxon>
    </lineage>
</organism>
<feature type="transmembrane region" description="Helical" evidence="1">
    <location>
        <begin position="109"/>
        <end position="128"/>
    </location>
</feature>
<name>A0A1F6CSY8_HANXR</name>
<feature type="transmembrane region" description="Helical" evidence="1">
    <location>
        <begin position="182"/>
        <end position="205"/>
    </location>
</feature>
<accession>A0A1F6CSY8</accession>
<dbReference type="InterPro" id="IPR046711">
    <property type="entry name" value="DUF6784"/>
</dbReference>
<keyword evidence="1" id="KW-0812">Transmembrane</keyword>
<evidence type="ECO:0000313" key="3">
    <source>
        <dbReference type="EMBL" id="OGG52286.1"/>
    </source>
</evidence>
<feature type="transmembrane region" description="Helical" evidence="1">
    <location>
        <begin position="44"/>
        <end position="65"/>
    </location>
</feature>
<feature type="transmembrane region" description="Helical" evidence="1">
    <location>
        <begin position="140"/>
        <end position="162"/>
    </location>
</feature>
<comment type="caution">
    <text evidence="3">The sequence shown here is derived from an EMBL/GenBank/DDBJ whole genome shotgun (WGS) entry which is preliminary data.</text>
</comment>
<feature type="domain" description="DUF6784" evidence="2">
    <location>
        <begin position="114"/>
        <end position="203"/>
    </location>
</feature>